<protein>
    <submittedName>
        <fullName evidence="1">Uncharacterized protein</fullName>
    </submittedName>
</protein>
<dbReference type="RefSeq" id="WP_043684226.1">
    <property type="nucleotide sequence ID" value="NZ_JACHIB010000003.1"/>
</dbReference>
<evidence type="ECO:0000313" key="2">
    <source>
        <dbReference type="Proteomes" id="UP000541136"/>
    </source>
</evidence>
<dbReference type="EMBL" id="JACHIB010000003">
    <property type="protein sequence ID" value="MBB6082717.1"/>
    <property type="molecule type" value="Genomic_DNA"/>
</dbReference>
<organism evidence="1 2">
    <name type="scientific">Castellaniella defragrans</name>
    <name type="common">Alcaligenes defragrans</name>
    <dbReference type="NCBI Taxonomy" id="75697"/>
    <lineage>
        <taxon>Bacteria</taxon>
        <taxon>Pseudomonadati</taxon>
        <taxon>Pseudomonadota</taxon>
        <taxon>Betaproteobacteria</taxon>
        <taxon>Burkholderiales</taxon>
        <taxon>Alcaligenaceae</taxon>
        <taxon>Castellaniella</taxon>
    </lineage>
</organism>
<gene>
    <name evidence="1" type="ORF">HNR28_000742</name>
</gene>
<evidence type="ECO:0000313" key="1">
    <source>
        <dbReference type="EMBL" id="MBB6082717.1"/>
    </source>
</evidence>
<dbReference type="Proteomes" id="UP000541136">
    <property type="component" value="Unassembled WGS sequence"/>
</dbReference>
<accession>A0A7W9WKZ3</accession>
<sequence>MSVPSNDLTPRSDAADRRLRIELLRMRAGYERLAVRRSACRLAGELRPESLVAQARDRLGAAGLGWLGGGLQILRRYPVLLSVLTSVVSNRQRRGIALKTALIAGLVWLGKRRHRDADA</sequence>
<reference evidence="1 2" key="1">
    <citation type="submission" date="2020-08" db="EMBL/GenBank/DDBJ databases">
        <title>Genomic Encyclopedia of Type Strains, Phase IV (KMG-IV): sequencing the most valuable type-strain genomes for metagenomic binning, comparative biology and taxonomic classification.</title>
        <authorList>
            <person name="Goeker M."/>
        </authorList>
    </citation>
    <scope>NUCLEOTIDE SEQUENCE [LARGE SCALE GENOMIC DNA]</scope>
    <source>
        <strain evidence="1 2">DSM 12141</strain>
    </source>
</reference>
<proteinExistence type="predicted"/>
<name>A0A7W9WKZ3_CASDE</name>
<dbReference type="AlphaFoldDB" id="A0A7W9WKZ3"/>
<comment type="caution">
    <text evidence="1">The sequence shown here is derived from an EMBL/GenBank/DDBJ whole genome shotgun (WGS) entry which is preliminary data.</text>
</comment>